<evidence type="ECO:0000313" key="3">
    <source>
        <dbReference type="Proteomes" id="UP000445000"/>
    </source>
</evidence>
<dbReference type="InterPro" id="IPR010982">
    <property type="entry name" value="Lambda_DNA-bd_dom_sf"/>
</dbReference>
<dbReference type="SMART" id="SM00530">
    <property type="entry name" value="HTH_XRE"/>
    <property type="match status" value="1"/>
</dbReference>
<gene>
    <name evidence="2" type="ORF">GCM10011487_02570</name>
</gene>
<dbReference type="PROSITE" id="PS50943">
    <property type="entry name" value="HTH_CROC1"/>
    <property type="match status" value="1"/>
</dbReference>
<evidence type="ECO:0000259" key="1">
    <source>
        <dbReference type="PROSITE" id="PS50943"/>
    </source>
</evidence>
<dbReference type="GO" id="GO:0003677">
    <property type="term" value="F:DNA binding"/>
    <property type="evidence" value="ECO:0007669"/>
    <property type="project" value="InterPro"/>
</dbReference>
<protein>
    <recommendedName>
        <fullName evidence="1">HTH cro/C1-type domain-containing protein</fullName>
    </recommendedName>
</protein>
<dbReference type="InterPro" id="IPR001387">
    <property type="entry name" value="Cro/C1-type_HTH"/>
</dbReference>
<dbReference type="AlphaFoldDB" id="A0A829Y504"/>
<comment type="caution">
    <text evidence="2">The sequence shown here is derived from an EMBL/GenBank/DDBJ whole genome shotgun (WGS) entry which is preliminary data.</text>
</comment>
<dbReference type="RefSeq" id="WP_202624889.1">
    <property type="nucleotide sequence ID" value="NZ_BLJO01000010.1"/>
</dbReference>
<dbReference type="Gene3D" id="1.10.260.40">
    <property type="entry name" value="lambda repressor-like DNA-binding domains"/>
    <property type="match status" value="1"/>
</dbReference>
<name>A0A829Y504_9GAMM</name>
<keyword evidence="3" id="KW-1185">Reference proteome</keyword>
<dbReference type="EMBL" id="BLJN01000001">
    <property type="protein sequence ID" value="GFE78257.1"/>
    <property type="molecule type" value="Genomic_DNA"/>
</dbReference>
<proteinExistence type="predicted"/>
<evidence type="ECO:0000313" key="2">
    <source>
        <dbReference type="EMBL" id="GFE78257.1"/>
    </source>
</evidence>
<organism evidence="2 3">
    <name type="scientific">Steroidobacter agaridevorans</name>
    <dbReference type="NCBI Taxonomy" id="2695856"/>
    <lineage>
        <taxon>Bacteria</taxon>
        <taxon>Pseudomonadati</taxon>
        <taxon>Pseudomonadota</taxon>
        <taxon>Gammaproteobacteria</taxon>
        <taxon>Steroidobacterales</taxon>
        <taxon>Steroidobacteraceae</taxon>
        <taxon>Steroidobacter</taxon>
    </lineage>
</organism>
<sequence length="69" mass="7772">MLELLLAAREKAGLTQQQLADRLGKPQSFISKYEGGERRIDVIEFIAIADALDIDASRAIRDVRAKYRP</sequence>
<reference evidence="3" key="1">
    <citation type="submission" date="2020-01" db="EMBL/GenBank/DDBJ databases">
        <title>'Steroidobacter agaridevorans' sp. nov., agar-degrading bacteria isolated from rhizosphere soils.</title>
        <authorList>
            <person name="Ikenaga M."/>
            <person name="Kataoka M."/>
            <person name="Murouchi A."/>
            <person name="Katsuragi S."/>
            <person name="Sakai M."/>
        </authorList>
    </citation>
    <scope>NUCLEOTIDE SEQUENCE [LARGE SCALE GENOMIC DNA]</scope>
    <source>
        <strain evidence="3">YU21-B</strain>
    </source>
</reference>
<dbReference type="Pfam" id="PF01381">
    <property type="entry name" value="HTH_3"/>
    <property type="match status" value="1"/>
</dbReference>
<dbReference type="SUPFAM" id="SSF47413">
    <property type="entry name" value="lambda repressor-like DNA-binding domains"/>
    <property type="match status" value="1"/>
</dbReference>
<feature type="domain" description="HTH cro/C1-type" evidence="1">
    <location>
        <begin position="5"/>
        <end position="59"/>
    </location>
</feature>
<dbReference type="Proteomes" id="UP000445000">
    <property type="component" value="Unassembled WGS sequence"/>
</dbReference>
<accession>A0A829Y504</accession>
<dbReference type="CDD" id="cd00093">
    <property type="entry name" value="HTH_XRE"/>
    <property type="match status" value="1"/>
</dbReference>